<gene>
    <name evidence="1" type="ORF">LRHMDP3_2503</name>
</gene>
<dbReference type="EMBL" id="AMQX01000017">
    <property type="protein sequence ID" value="EKS49193.1"/>
    <property type="molecule type" value="Genomic_DNA"/>
</dbReference>
<organism evidence="1 2">
    <name type="scientific">Lacticaseibacillus rhamnosus LRHMDP3</name>
    <dbReference type="NCBI Taxonomy" id="1203259"/>
    <lineage>
        <taxon>Bacteria</taxon>
        <taxon>Bacillati</taxon>
        <taxon>Bacillota</taxon>
        <taxon>Bacilli</taxon>
        <taxon>Lactobacillales</taxon>
        <taxon>Lactobacillaceae</taxon>
        <taxon>Lacticaseibacillus</taxon>
    </lineage>
</organism>
<evidence type="ECO:0000313" key="1">
    <source>
        <dbReference type="EMBL" id="EKS49193.1"/>
    </source>
</evidence>
<protein>
    <submittedName>
        <fullName evidence="1">Uncharacterized protein</fullName>
    </submittedName>
</protein>
<evidence type="ECO:0000313" key="2">
    <source>
        <dbReference type="Proteomes" id="UP000009352"/>
    </source>
</evidence>
<dbReference type="Proteomes" id="UP000009352">
    <property type="component" value="Unassembled WGS sequence"/>
</dbReference>
<accession>A0AB33XRF9</accession>
<reference evidence="1 2" key="1">
    <citation type="journal article" date="2013" name="Genome Announc.">
        <title>Draft Genome Sequence of Staphylococcus simulans UMC-CNS-990, Isolated from a Case of Chronic Bovine Mastitis.</title>
        <authorList>
            <person name="Calcutt M.J."/>
            <person name="Foecking M.F."/>
            <person name="Hsieh H.Y."/>
            <person name="Perry J."/>
            <person name="Stewart G.C."/>
            <person name="Middleton J.R."/>
        </authorList>
    </citation>
    <scope>NUCLEOTIDE SEQUENCE [LARGE SCALE GENOMIC DNA]</scope>
    <source>
        <strain evidence="1 2">LRHMDP3</strain>
    </source>
</reference>
<comment type="caution">
    <text evidence="1">The sequence shown here is derived from an EMBL/GenBank/DDBJ whole genome shotgun (WGS) entry which is preliminary data.</text>
</comment>
<name>A0AB33XRF9_LACRH</name>
<proteinExistence type="predicted"/>
<dbReference type="AlphaFoldDB" id="A0AB33XRF9"/>
<sequence>MKKRTLVAISAMIGLSVLLTVSSIATSLYGPKNKRDPGADAEGFSIKLPRHFEITKSGVGPFLIERILRKLQTTTDANTLLYHVQAVGWNRRMLVVKSKEDHNYDFRKSGTNGEGYALIDLKTGEHSWYRTLKGMQKKHPQTHQIQVKPLDRYHWRASAQSQKTKDDPVITSRVFTNMVTSSDHYQ</sequence>